<evidence type="ECO:0000259" key="1">
    <source>
        <dbReference type="SMART" id="SM00347"/>
    </source>
</evidence>
<accession>A0A1C4EIA5</accession>
<dbReference type="AlphaFoldDB" id="A0A069JCK9"/>
<dbReference type="InterPro" id="IPR036388">
    <property type="entry name" value="WH-like_DNA-bd_sf"/>
</dbReference>
<dbReference type="Gene3D" id="1.10.10.10">
    <property type="entry name" value="Winged helix-like DNA-binding domain superfamily/Winged helix DNA-binding domain"/>
    <property type="match status" value="1"/>
</dbReference>
<dbReference type="SUPFAM" id="SSF46785">
    <property type="entry name" value="Winged helix' DNA-binding domain"/>
    <property type="match status" value="1"/>
</dbReference>
<dbReference type="InterPro" id="IPR000835">
    <property type="entry name" value="HTH_MarR-typ"/>
</dbReference>
<name>A0A069JCK9_RHOSG</name>
<accession>A0A069JCK9</accession>
<proteinExistence type="predicted"/>
<dbReference type="GO" id="GO:0003700">
    <property type="term" value="F:DNA-binding transcription factor activity"/>
    <property type="evidence" value="ECO:0007669"/>
    <property type="project" value="InterPro"/>
</dbReference>
<dbReference type="InterPro" id="IPR039422">
    <property type="entry name" value="MarR/SlyA-like"/>
</dbReference>
<dbReference type="InterPro" id="IPR036390">
    <property type="entry name" value="WH_DNA-bd_sf"/>
</dbReference>
<dbReference type="GO" id="GO:0006950">
    <property type="term" value="P:response to stress"/>
    <property type="evidence" value="ECO:0007669"/>
    <property type="project" value="TreeGrafter"/>
</dbReference>
<dbReference type="Proteomes" id="UP000230886">
    <property type="component" value="Unassembled WGS sequence"/>
</dbReference>
<evidence type="ECO:0000313" key="4">
    <source>
        <dbReference type="Proteomes" id="UP000230886"/>
    </source>
</evidence>
<dbReference type="PANTHER" id="PTHR33164:SF106">
    <property type="entry name" value="TRANSCRIPTIONAL REGULATORY PROTEIN"/>
    <property type="match status" value="1"/>
</dbReference>
<dbReference type="PANTHER" id="PTHR33164">
    <property type="entry name" value="TRANSCRIPTIONAL REGULATOR, MARR FAMILY"/>
    <property type="match status" value="1"/>
</dbReference>
<dbReference type="EMBL" id="NOVD01000001">
    <property type="protein sequence ID" value="PCK28884.1"/>
    <property type="molecule type" value="Genomic_DNA"/>
</dbReference>
<organism evidence="3 4">
    <name type="scientific">Rhodococcus qingshengii</name>
    <dbReference type="NCBI Taxonomy" id="334542"/>
    <lineage>
        <taxon>Bacteria</taxon>
        <taxon>Bacillati</taxon>
        <taxon>Actinomycetota</taxon>
        <taxon>Actinomycetes</taxon>
        <taxon>Mycobacteriales</taxon>
        <taxon>Nocardiaceae</taxon>
        <taxon>Rhodococcus</taxon>
        <taxon>Rhodococcus erythropolis group</taxon>
    </lineage>
</organism>
<comment type="caution">
    <text evidence="3">The sequence shown here is derived from an EMBL/GenBank/DDBJ whole genome shotgun (WGS) entry which is preliminary data.</text>
</comment>
<gene>
    <name evidence="3" type="ORF">CHR55_00320</name>
    <name evidence="2" type="ORF">PXH69_10775</name>
</gene>
<dbReference type="GeneID" id="64138482"/>
<evidence type="ECO:0000313" key="2">
    <source>
        <dbReference type="EMBL" id="MDE8645437.1"/>
    </source>
</evidence>
<protein>
    <submittedName>
        <fullName evidence="2">Helix-turn-helix domain-containing protein</fullName>
    </submittedName>
    <submittedName>
        <fullName evidence="3">MarR family transcriptional regulator</fullName>
    </submittedName>
</protein>
<dbReference type="EMBL" id="JARDXE010000006">
    <property type="protein sequence ID" value="MDE8645437.1"/>
    <property type="molecule type" value="Genomic_DNA"/>
</dbReference>
<feature type="domain" description="HTH marR-type" evidence="1">
    <location>
        <begin position="31"/>
        <end position="135"/>
    </location>
</feature>
<dbReference type="RefSeq" id="WP_003943458.1">
    <property type="nucleotide sequence ID" value="NZ_AP023172.1"/>
</dbReference>
<reference evidence="3 4" key="1">
    <citation type="submission" date="2017-07" db="EMBL/GenBank/DDBJ databases">
        <title>Draft sequence of Rhodococcus enclensis 23b-28.</title>
        <authorList>
            <person name="Besaury L."/>
            <person name="Sancelme M."/>
            <person name="Amato P."/>
            <person name="Lallement A."/>
            <person name="Delort A.-M."/>
        </authorList>
    </citation>
    <scope>NUCLEOTIDE SEQUENCE [LARGE SCALE GENOMIC DNA]</scope>
    <source>
        <strain evidence="3 4">23b-28</strain>
    </source>
</reference>
<dbReference type="Proteomes" id="UP001217325">
    <property type="component" value="Unassembled WGS sequence"/>
</dbReference>
<sequence length="158" mass="17841">MEAPRDISVERERLMDEFRAYGGTFTEFSHRFASWLGLHSTDATALMEITAAEEKGTPLSPARLGERISLTSGATTALLNRLEKAGHIVRTRENADRRVVTLHSSAHVQDLADEFFGPLAVRLDAMMAKYPPELLSRFEEFLVDLHSTMNEHLEQDNR</sequence>
<dbReference type="Pfam" id="PF12802">
    <property type="entry name" value="MarR_2"/>
    <property type="match status" value="1"/>
</dbReference>
<reference evidence="2" key="2">
    <citation type="submission" date="2023-02" db="EMBL/GenBank/DDBJ databases">
        <title>A novel hydrolase synthesized by Rhodococcus erythropolis HQ is responsible for the detoxification of Zearalenone.</title>
        <authorList>
            <person name="Hu J."/>
            <person name="Xu J."/>
        </authorList>
    </citation>
    <scope>NUCLEOTIDE SEQUENCE</scope>
    <source>
        <strain evidence="2">HQ</strain>
    </source>
</reference>
<dbReference type="SMART" id="SM00347">
    <property type="entry name" value="HTH_MARR"/>
    <property type="match status" value="1"/>
</dbReference>
<evidence type="ECO:0000313" key="3">
    <source>
        <dbReference type="EMBL" id="PCK28884.1"/>
    </source>
</evidence>